<comment type="caution">
    <text evidence="2">The sequence shown here is derived from an EMBL/GenBank/DDBJ whole genome shotgun (WGS) entry which is preliminary data.</text>
</comment>
<dbReference type="Proteomes" id="UP000295345">
    <property type="component" value="Unassembled WGS sequence"/>
</dbReference>
<feature type="compositionally biased region" description="Polar residues" evidence="1">
    <location>
        <begin position="129"/>
        <end position="138"/>
    </location>
</feature>
<feature type="region of interest" description="Disordered" evidence="1">
    <location>
        <begin position="1"/>
        <end position="225"/>
    </location>
</feature>
<feature type="compositionally biased region" description="Basic and acidic residues" evidence="1">
    <location>
        <begin position="42"/>
        <end position="61"/>
    </location>
</feature>
<proteinExistence type="predicted"/>
<evidence type="ECO:0000256" key="1">
    <source>
        <dbReference type="SAM" id="MobiDB-lite"/>
    </source>
</evidence>
<feature type="compositionally biased region" description="Basic residues" evidence="1">
    <location>
        <begin position="193"/>
        <end position="203"/>
    </location>
</feature>
<reference evidence="2 3" key="1">
    <citation type="submission" date="2019-03" db="EMBL/GenBank/DDBJ databases">
        <title>Draft genome sequences of novel Actinobacteria.</title>
        <authorList>
            <person name="Sahin N."/>
            <person name="Ay H."/>
            <person name="Saygin H."/>
        </authorList>
    </citation>
    <scope>NUCLEOTIDE SEQUENCE [LARGE SCALE GENOMIC DNA]</scope>
    <source>
        <strain evidence="2 3">DSM 41900</strain>
    </source>
</reference>
<dbReference type="AlphaFoldDB" id="A0A4R4TL36"/>
<feature type="compositionally biased region" description="Low complexity" evidence="1">
    <location>
        <begin position="77"/>
        <end position="88"/>
    </location>
</feature>
<protein>
    <submittedName>
        <fullName evidence="2">Uncharacterized protein</fullName>
    </submittedName>
</protein>
<feature type="compositionally biased region" description="Low complexity" evidence="1">
    <location>
        <begin position="30"/>
        <end position="41"/>
    </location>
</feature>
<organism evidence="2 3">
    <name type="scientific">Streptomyces hainanensis</name>
    <dbReference type="NCBI Taxonomy" id="402648"/>
    <lineage>
        <taxon>Bacteria</taxon>
        <taxon>Bacillati</taxon>
        <taxon>Actinomycetota</taxon>
        <taxon>Actinomycetes</taxon>
        <taxon>Kitasatosporales</taxon>
        <taxon>Streptomycetaceae</taxon>
        <taxon>Streptomyces</taxon>
    </lineage>
</organism>
<sequence length="225" mass="25272">MAADAERVAVDQVEHRAEEDREPRPDDQQQEQPAEVVGRGVEVVDRPVEEEPEEPGRDQRGRQRPGTQPDDRPPGARPGQADQQAAGQNQRHRPGTEHQQAAGETLFDRIEQAVAGEQPDEEREHTESEQGAGQQQPLDQRVDRLLRHRGRDRLPVGADQPDGVGRGEPEHPEGPVDPPGEPPRQQHVEHPRARPPRGRRRRPHDAVGRPVVGFRHIHGNSPRRE</sequence>
<dbReference type="EMBL" id="SMKI01000133">
    <property type="protein sequence ID" value="TDC74769.1"/>
    <property type="molecule type" value="Genomic_DNA"/>
</dbReference>
<feature type="compositionally biased region" description="Basic and acidic residues" evidence="1">
    <location>
        <begin position="1"/>
        <end position="27"/>
    </location>
</feature>
<feature type="compositionally biased region" description="Basic and acidic residues" evidence="1">
    <location>
        <begin position="165"/>
        <end position="174"/>
    </location>
</feature>
<accession>A0A4R4TL36</accession>
<keyword evidence="3" id="KW-1185">Reference proteome</keyword>
<evidence type="ECO:0000313" key="2">
    <source>
        <dbReference type="EMBL" id="TDC74769.1"/>
    </source>
</evidence>
<name>A0A4R4TL36_9ACTN</name>
<evidence type="ECO:0000313" key="3">
    <source>
        <dbReference type="Proteomes" id="UP000295345"/>
    </source>
</evidence>
<gene>
    <name evidence="2" type="ORF">E1283_14590</name>
</gene>